<evidence type="ECO:0008006" key="3">
    <source>
        <dbReference type="Google" id="ProtNLM"/>
    </source>
</evidence>
<sequence>MNKIILLIIILGIGLITYKTIQRNTLLAVVDKEENAPSDSFRYTTAIKEVKKRITNNKTYNSDISFLLDMRRPSGRNRFFVVDLTTDRILDQGLVAHGSGSETGKKNHLQFSNTDNSHATSLGSYAIGSLYNGKFGKAYKLYGLDSSNSNAYARDIVLQKYDRMPYDEQVDPVCLSEGCPMVNVEFYKRLQNLIDSSKKQIILHIYY</sequence>
<gene>
    <name evidence="1" type="ORF">NCTC11343_01741</name>
</gene>
<dbReference type="GeneID" id="97181517"/>
<dbReference type="EMBL" id="UAUU01000006">
    <property type="protein sequence ID" value="SPZ85183.1"/>
    <property type="molecule type" value="Genomic_DNA"/>
</dbReference>
<protein>
    <recommendedName>
        <fullName evidence="3">L,D-transpeptidase catalytic domain</fullName>
    </recommendedName>
</protein>
<dbReference type="Proteomes" id="UP000251241">
    <property type="component" value="Unassembled WGS sequence"/>
</dbReference>
<accession>A0A2X2J0W9</accession>
<dbReference type="InterPro" id="IPR032676">
    <property type="entry name" value="YkuD_2"/>
</dbReference>
<dbReference type="AlphaFoldDB" id="A0A2X2J0W9"/>
<dbReference type="PANTHER" id="PTHR38477:SF1">
    <property type="entry name" value="MUREIN L,D-TRANSPEPTIDASE CATALYTIC DOMAIN FAMILY PROTEIN"/>
    <property type="match status" value="1"/>
</dbReference>
<evidence type="ECO:0000313" key="2">
    <source>
        <dbReference type="Proteomes" id="UP000251241"/>
    </source>
</evidence>
<dbReference type="PANTHER" id="PTHR38477">
    <property type="entry name" value="HYPOTHETICAL EXPORTED PROTEIN"/>
    <property type="match status" value="1"/>
</dbReference>
<name>A0A2X2J0W9_SPHMU</name>
<organism evidence="1 2">
    <name type="scientific">Sphingobacterium multivorum</name>
    <dbReference type="NCBI Taxonomy" id="28454"/>
    <lineage>
        <taxon>Bacteria</taxon>
        <taxon>Pseudomonadati</taxon>
        <taxon>Bacteroidota</taxon>
        <taxon>Sphingobacteriia</taxon>
        <taxon>Sphingobacteriales</taxon>
        <taxon>Sphingobacteriaceae</taxon>
        <taxon>Sphingobacterium</taxon>
    </lineage>
</organism>
<reference evidence="1 2" key="1">
    <citation type="submission" date="2018-06" db="EMBL/GenBank/DDBJ databases">
        <authorList>
            <consortium name="Pathogen Informatics"/>
            <person name="Doyle S."/>
        </authorList>
    </citation>
    <scope>NUCLEOTIDE SEQUENCE [LARGE SCALE GENOMIC DNA]</scope>
    <source>
        <strain evidence="1 2">NCTC11343</strain>
    </source>
</reference>
<proteinExistence type="predicted"/>
<dbReference type="Pfam" id="PF13645">
    <property type="entry name" value="YkuD_2"/>
    <property type="match status" value="1"/>
</dbReference>
<evidence type="ECO:0000313" key="1">
    <source>
        <dbReference type="EMBL" id="SPZ85183.1"/>
    </source>
</evidence>
<dbReference type="RefSeq" id="WP_112374391.1">
    <property type="nucleotide sequence ID" value="NZ_CP069793.1"/>
</dbReference>